<reference evidence="1" key="3">
    <citation type="submission" date="2022-06" db="UniProtKB">
        <authorList>
            <consortium name="EnsemblPlants"/>
        </authorList>
    </citation>
    <scope>IDENTIFICATION</scope>
</reference>
<proteinExistence type="predicted"/>
<reference evidence="1" key="2">
    <citation type="submission" date="2018-03" db="EMBL/GenBank/DDBJ databases">
        <title>The Triticum urartu genome reveals the dynamic nature of wheat genome evolution.</title>
        <authorList>
            <person name="Ling H."/>
            <person name="Ma B."/>
            <person name="Shi X."/>
            <person name="Liu H."/>
            <person name="Dong L."/>
            <person name="Sun H."/>
            <person name="Cao Y."/>
            <person name="Gao Q."/>
            <person name="Zheng S."/>
            <person name="Li Y."/>
            <person name="Yu Y."/>
            <person name="Du H."/>
            <person name="Qi M."/>
            <person name="Li Y."/>
            <person name="Yu H."/>
            <person name="Cui Y."/>
            <person name="Wang N."/>
            <person name="Chen C."/>
            <person name="Wu H."/>
            <person name="Zhao Y."/>
            <person name="Zhang J."/>
            <person name="Li Y."/>
            <person name="Zhou W."/>
            <person name="Zhang B."/>
            <person name="Hu W."/>
            <person name="Eijk M."/>
            <person name="Tang J."/>
            <person name="Witsenboer H."/>
            <person name="Zhao S."/>
            <person name="Li Z."/>
            <person name="Zhang A."/>
            <person name="Wang D."/>
            <person name="Liang C."/>
        </authorList>
    </citation>
    <scope>NUCLEOTIDE SEQUENCE [LARGE SCALE GENOMIC DNA]</scope>
    <source>
        <strain evidence="1">cv. G1812</strain>
    </source>
</reference>
<reference evidence="2" key="1">
    <citation type="journal article" date="2013" name="Nature">
        <title>Draft genome of the wheat A-genome progenitor Triticum urartu.</title>
        <authorList>
            <person name="Ling H.Q."/>
            <person name="Zhao S."/>
            <person name="Liu D."/>
            <person name="Wang J."/>
            <person name="Sun H."/>
            <person name="Zhang C."/>
            <person name="Fan H."/>
            <person name="Li D."/>
            <person name="Dong L."/>
            <person name="Tao Y."/>
            <person name="Gao C."/>
            <person name="Wu H."/>
            <person name="Li Y."/>
            <person name="Cui Y."/>
            <person name="Guo X."/>
            <person name="Zheng S."/>
            <person name="Wang B."/>
            <person name="Yu K."/>
            <person name="Liang Q."/>
            <person name="Yang W."/>
            <person name="Lou X."/>
            <person name="Chen J."/>
            <person name="Feng M."/>
            <person name="Jian J."/>
            <person name="Zhang X."/>
            <person name="Luo G."/>
            <person name="Jiang Y."/>
            <person name="Liu J."/>
            <person name="Wang Z."/>
            <person name="Sha Y."/>
            <person name="Zhang B."/>
            <person name="Wu H."/>
            <person name="Tang D."/>
            <person name="Shen Q."/>
            <person name="Xue P."/>
            <person name="Zou S."/>
            <person name="Wang X."/>
            <person name="Liu X."/>
            <person name="Wang F."/>
            <person name="Yang Y."/>
            <person name="An X."/>
            <person name="Dong Z."/>
            <person name="Zhang K."/>
            <person name="Zhang X."/>
            <person name="Luo M.C."/>
            <person name="Dvorak J."/>
            <person name="Tong Y."/>
            <person name="Wang J."/>
            <person name="Yang H."/>
            <person name="Li Z."/>
            <person name="Wang D."/>
            <person name="Zhang A."/>
            <person name="Wang J."/>
        </authorList>
    </citation>
    <scope>NUCLEOTIDE SEQUENCE</scope>
    <source>
        <strain evidence="2">cv. G1812</strain>
    </source>
</reference>
<keyword evidence="2" id="KW-1185">Reference proteome</keyword>
<evidence type="ECO:0000313" key="2">
    <source>
        <dbReference type="Proteomes" id="UP000015106"/>
    </source>
</evidence>
<protein>
    <submittedName>
        <fullName evidence="1">Uncharacterized protein</fullName>
    </submittedName>
</protein>
<organism evidence="1 2">
    <name type="scientific">Triticum urartu</name>
    <name type="common">Red wild einkorn</name>
    <name type="synonym">Crithodium urartu</name>
    <dbReference type="NCBI Taxonomy" id="4572"/>
    <lineage>
        <taxon>Eukaryota</taxon>
        <taxon>Viridiplantae</taxon>
        <taxon>Streptophyta</taxon>
        <taxon>Embryophyta</taxon>
        <taxon>Tracheophyta</taxon>
        <taxon>Spermatophyta</taxon>
        <taxon>Magnoliopsida</taxon>
        <taxon>Liliopsida</taxon>
        <taxon>Poales</taxon>
        <taxon>Poaceae</taxon>
        <taxon>BOP clade</taxon>
        <taxon>Pooideae</taxon>
        <taxon>Triticodae</taxon>
        <taxon>Triticeae</taxon>
        <taxon>Triticinae</taxon>
        <taxon>Triticum</taxon>
    </lineage>
</organism>
<dbReference type="AlphaFoldDB" id="A0A8R7UAM4"/>
<sequence length="79" mass="9108">MCKPITQVAENRDEDVVICWLSSLTKTGGASVSVDFKFWPFPFKCWSIIIQNKFLHYSIRSQNKVLKAPDCLQFHTTVN</sequence>
<evidence type="ECO:0000313" key="1">
    <source>
        <dbReference type="EnsemblPlants" id="TuG1812G0400002807.01.T01.cds374827"/>
    </source>
</evidence>
<dbReference type="EnsemblPlants" id="TuG1812G0400002807.01.T01">
    <property type="protein sequence ID" value="TuG1812G0400002807.01.T01.cds374827"/>
    <property type="gene ID" value="TuG1812G0400002807.01"/>
</dbReference>
<accession>A0A8R7UAM4</accession>
<dbReference type="Gramene" id="TuG1812G0400002807.01.T01">
    <property type="protein sequence ID" value="TuG1812G0400002807.01.T01.cds374827"/>
    <property type="gene ID" value="TuG1812G0400002807.01"/>
</dbReference>
<name>A0A8R7UAM4_TRIUA</name>
<dbReference type="Proteomes" id="UP000015106">
    <property type="component" value="Chromosome 4"/>
</dbReference>